<accession>A0A0E3UUH1</accession>
<dbReference type="OrthoDB" id="192249at2"/>
<dbReference type="PATRIC" id="fig|1069640.6.peg.324"/>
<proteinExistence type="predicted"/>
<dbReference type="STRING" id="187101.VC03_01710"/>
<sequence>MKRKKKEKQEEKVETPIKQEQPQQPQQSQDNSKILDELKEYIKKENNNSNNNHRLVNDNKEVDEILQKKFDNEYGDKRYTKYFEDTTNAKVDKKDKKNLNEVLRAVDKKNKEIVKQEHFDDYREFFKNENNVNTIDFLYNLCMRSKDPLEELENALCFLSCKYEGEGIIKNIGTIAKNIFKSKAKEAIVNKISDVIKIRIPKEEFSERHLLKMGIADVDDIKLSCKSLPLKEYPKTKYYRFLKLFKDEDLIAKSYSIDKKGKRKYKRARRLLDNILICLIKSITRVESKYLDEYPNDKQNILRNYLLALDENENGLTYENYSFLHSIKPFNISEVILSLLKSDKSYREYSLRKISDFMYDKEYKSYLKNTTSVDKIKGKFPTRSSLEYNMRLRSSYNIYKFYEALYTDNNKAEKEQLVCSGAKIRCTMSSTESKLLVISSKKYIDSKPCATIYDRMIEPFKECHANKVCVPTLGVWEKKKNISIGDKAALISNSKCMCTFGGVISITDPNQKTSNLKEISKIDHDIKYSLEDYKDIKNIYYDLEKRYFNRFARYVYSSYLHVGRIDIHCIKLFREKLKPKYDDKKLYNENCIPVVDNDIECIVNIYPLAKIIMGYFYGRLNDNRIKDKWLDVGRSLSKELDFEKFISKAKKQLPVIYSAYKEKSSHYPKCTWMKDVYNEYMSRYSGQELNDRVRMYHKEGGGINGDMKTPWCASFVNFILKTGLKSPSSQCFYSKEGKKYFNKIKKGKFGAILVLNYGNGRGHCSFIVTEDDNGYLCLGGNQSKKIKKSYFPKNKRVQGIYWPK</sequence>
<dbReference type="EMBL" id="CP011280">
    <property type="protein sequence ID" value="AKC95283.1"/>
    <property type="molecule type" value="Genomic_DNA"/>
</dbReference>
<evidence type="ECO:0000313" key="2">
    <source>
        <dbReference type="EMBL" id="AKC95283.1"/>
    </source>
</evidence>
<dbReference type="AlphaFoldDB" id="A0A0E3UUH1"/>
<dbReference type="InterPro" id="IPR025460">
    <property type="entry name" value="DUF4280"/>
</dbReference>
<feature type="region of interest" description="Disordered" evidence="1">
    <location>
        <begin position="1"/>
        <end position="35"/>
    </location>
</feature>
<feature type="compositionally biased region" description="Low complexity" evidence="1">
    <location>
        <begin position="19"/>
        <end position="29"/>
    </location>
</feature>
<dbReference type="Pfam" id="PF14107">
    <property type="entry name" value="DUF4280"/>
    <property type="match status" value="1"/>
</dbReference>
<reference evidence="2 3" key="1">
    <citation type="journal article" date="2012" name="BMC Genomics">
        <title>Genomic sequence analysis and characterization of Sneathia amnii sp. nov.</title>
        <authorList>
            <consortium name="Vaginal Microbiome Consortium (additional members)"/>
            <person name="Harwich M.D.Jr."/>
            <person name="Serrano M.G."/>
            <person name="Fettweis J.M."/>
            <person name="Alves J.M."/>
            <person name="Reimers M.A."/>
            <person name="Buck G.A."/>
            <person name="Jefferson K.K."/>
        </authorList>
    </citation>
    <scope>NUCLEOTIDE SEQUENCE [LARGE SCALE GENOMIC DNA]</scope>
    <source>
        <strain evidence="2 3">SN35</strain>
    </source>
</reference>
<dbReference type="HOGENOM" id="CLU_350179_0_0_0"/>
<dbReference type="RefSeq" id="WP_046328389.1">
    <property type="nucleotide sequence ID" value="NZ_CP011280.1"/>
</dbReference>
<evidence type="ECO:0008006" key="4">
    <source>
        <dbReference type="Google" id="ProtNLM"/>
    </source>
</evidence>
<dbReference type="KEGG" id="sns:VC03_01710"/>
<name>A0A0E3UUH1_9FUSO</name>
<evidence type="ECO:0000313" key="3">
    <source>
        <dbReference type="Proteomes" id="UP000033103"/>
    </source>
</evidence>
<evidence type="ECO:0000256" key="1">
    <source>
        <dbReference type="SAM" id="MobiDB-lite"/>
    </source>
</evidence>
<feature type="compositionally biased region" description="Basic and acidic residues" evidence="1">
    <location>
        <begin position="7"/>
        <end position="17"/>
    </location>
</feature>
<organism evidence="2 3">
    <name type="scientific">Sneathia vaginalis</name>
    <dbReference type="NCBI Taxonomy" id="187101"/>
    <lineage>
        <taxon>Bacteria</taxon>
        <taxon>Fusobacteriati</taxon>
        <taxon>Fusobacteriota</taxon>
        <taxon>Fusobacteriia</taxon>
        <taxon>Fusobacteriales</taxon>
        <taxon>Leptotrichiaceae</taxon>
        <taxon>Sneathia</taxon>
    </lineage>
</organism>
<keyword evidence="3" id="KW-1185">Reference proteome</keyword>
<dbReference type="Proteomes" id="UP000033103">
    <property type="component" value="Chromosome"/>
</dbReference>
<gene>
    <name evidence="2" type="ORF">VC03_01710</name>
</gene>
<protein>
    <recommendedName>
        <fullName evidence="4">DUF4280 domain-containing protein</fullName>
    </recommendedName>
</protein>